<proteinExistence type="predicted"/>
<evidence type="ECO:0000313" key="3">
    <source>
        <dbReference type="Proteomes" id="UP001052739"/>
    </source>
</evidence>
<keyword evidence="3" id="KW-1185">Reference proteome</keyword>
<evidence type="ECO:0000256" key="1">
    <source>
        <dbReference type="SAM" id="MobiDB-lite"/>
    </source>
</evidence>
<evidence type="ECO:0000313" key="2">
    <source>
        <dbReference type="EMBL" id="GHI26257.1"/>
    </source>
</evidence>
<dbReference type="EMBL" id="BNDW01000102">
    <property type="protein sequence ID" value="GHI26257.1"/>
    <property type="molecule type" value="Genomic_DNA"/>
</dbReference>
<sequence length="132" mass="13671">MAASPPGSASDVQDGTQHESSRFDGDRARRHEGPDGSEPVRHASKQSSADSPECMARGGERVAGDQVNQVGGAVRAGAEDGPRDNSGVAAGDILHRHRAIVTPWVGQPVGCGRHRPESCALALRDAQGSRSA</sequence>
<feature type="compositionally biased region" description="Basic and acidic residues" evidence="1">
    <location>
        <begin position="16"/>
        <end position="41"/>
    </location>
</feature>
<comment type="caution">
    <text evidence="2">The sequence shown here is derived from an EMBL/GenBank/DDBJ whole genome shotgun (WGS) entry which is preliminary data.</text>
</comment>
<protein>
    <submittedName>
        <fullName evidence="2">Uncharacterized protein</fullName>
    </submittedName>
</protein>
<feature type="region of interest" description="Disordered" evidence="1">
    <location>
        <begin position="1"/>
        <end position="89"/>
    </location>
</feature>
<organism evidence="2 3">
    <name type="scientific">Streptomyces hydrogenans</name>
    <dbReference type="NCBI Taxonomy" id="1873719"/>
    <lineage>
        <taxon>Bacteria</taxon>
        <taxon>Bacillati</taxon>
        <taxon>Actinomycetota</taxon>
        <taxon>Actinomycetes</taxon>
        <taxon>Kitasatosporales</taxon>
        <taxon>Streptomycetaceae</taxon>
        <taxon>Streptomyces</taxon>
    </lineage>
</organism>
<dbReference type="Proteomes" id="UP001052739">
    <property type="component" value="Unassembled WGS sequence"/>
</dbReference>
<accession>A0ABQ3PMM9</accession>
<reference evidence="2" key="1">
    <citation type="submission" date="2024-05" db="EMBL/GenBank/DDBJ databases">
        <title>Whole genome shotgun sequence of Streptomyces hydrogenans NBRC 13475.</title>
        <authorList>
            <person name="Komaki H."/>
            <person name="Tamura T."/>
        </authorList>
    </citation>
    <scope>NUCLEOTIDE SEQUENCE</scope>
    <source>
        <strain evidence="2">NBRC 13475</strain>
    </source>
</reference>
<name>A0ABQ3PMM9_9ACTN</name>
<gene>
    <name evidence="2" type="ORF">Shyd_76280</name>
</gene>